<name>A0A3N2C005_9MICO</name>
<evidence type="ECO:0008006" key="4">
    <source>
        <dbReference type="Google" id="ProtNLM"/>
    </source>
</evidence>
<dbReference type="NCBIfam" id="NF038015">
    <property type="entry name" value="AztD"/>
    <property type="match status" value="1"/>
</dbReference>
<keyword evidence="1" id="KW-0732">Signal</keyword>
<dbReference type="SUPFAM" id="SSF50969">
    <property type="entry name" value="YVTN repeat-like/Quinoprotein amine dehydrogenase"/>
    <property type="match status" value="1"/>
</dbReference>
<dbReference type="InterPro" id="IPR047697">
    <property type="entry name" value="AztD-like"/>
</dbReference>
<reference evidence="2 3" key="1">
    <citation type="submission" date="2018-11" db="EMBL/GenBank/DDBJ databases">
        <title>Sequencing the genomes of 1000 actinobacteria strains.</title>
        <authorList>
            <person name="Klenk H.-P."/>
        </authorList>
    </citation>
    <scope>NUCLEOTIDE SEQUENCE [LARGE SCALE GENOMIC DNA]</scope>
    <source>
        <strain evidence="2 3">DSM 14012</strain>
    </source>
</reference>
<organism evidence="2 3">
    <name type="scientific">Plantibacter flavus</name>
    <dbReference type="NCBI Taxonomy" id="150123"/>
    <lineage>
        <taxon>Bacteria</taxon>
        <taxon>Bacillati</taxon>
        <taxon>Actinomycetota</taxon>
        <taxon>Actinomycetes</taxon>
        <taxon>Micrococcales</taxon>
        <taxon>Microbacteriaceae</taxon>
        <taxon>Plantibacter</taxon>
    </lineage>
</organism>
<dbReference type="Proteomes" id="UP000266915">
    <property type="component" value="Unassembled WGS sequence"/>
</dbReference>
<accession>A0A3N2C005</accession>
<evidence type="ECO:0000313" key="3">
    <source>
        <dbReference type="Proteomes" id="UP000266915"/>
    </source>
</evidence>
<evidence type="ECO:0000256" key="1">
    <source>
        <dbReference type="SAM" id="SignalP"/>
    </source>
</evidence>
<dbReference type="RefSeq" id="WP_085511887.1">
    <property type="nucleotide sequence ID" value="NZ_FXAP01000003.1"/>
</dbReference>
<feature type="signal peptide" evidence="1">
    <location>
        <begin position="1"/>
        <end position="37"/>
    </location>
</feature>
<sequence length="415" mass="43471">MQQHHRSPLASRLKRGRVPFLAVGTAAALLLTGCSTASGSAPDPSASTSADPQSRITLTYDGGLLVLDAASLEVVGDLPLDGFNRVNAAGDGRHVLVTTTKGFQVLDTGTWTDEDGTSKQADPVLTDLVFPADTAGHVVRHADKTILFADGSGDTTIFDSADLLEATDELPETETIPSEAAHHGVAIELEDGTVLSTIGTPDARTGVRVLDDSRTEIARNEQCPSVHGEGTVKDEVVVFGCSDGVLVYDSGVFTKIQAPDAYGRTGNQYVSETSSIAVGDYNSDPDAEGYDLRQLAFTDAVAKTTKIVDLPEGVGYTWRDVARGPNDEVIVLGNDGSLHILDEQTGAVTDTIEVIDAWEPPAEWQDAHPALVVQDGVAYVTDPATTSIHAVDLASGDITTGELPGVPNEIAVVTG</sequence>
<feature type="chain" id="PRO_5039060514" description="Secreted protein" evidence="1">
    <location>
        <begin position="38"/>
        <end position="415"/>
    </location>
</feature>
<evidence type="ECO:0000313" key="2">
    <source>
        <dbReference type="EMBL" id="ROR80634.1"/>
    </source>
</evidence>
<protein>
    <recommendedName>
        <fullName evidence="4">Secreted protein</fullName>
    </recommendedName>
</protein>
<keyword evidence="3" id="KW-1185">Reference proteome</keyword>
<proteinExistence type="predicted"/>
<dbReference type="PROSITE" id="PS51257">
    <property type="entry name" value="PROKAR_LIPOPROTEIN"/>
    <property type="match status" value="1"/>
</dbReference>
<dbReference type="InterPro" id="IPR011044">
    <property type="entry name" value="Quino_amine_DH_bsu"/>
</dbReference>
<dbReference type="AlphaFoldDB" id="A0A3N2C005"/>
<comment type="caution">
    <text evidence="2">The sequence shown here is derived from an EMBL/GenBank/DDBJ whole genome shotgun (WGS) entry which is preliminary data.</text>
</comment>
<gene>
    <name evidence="2" type="ORF">EDD42_0676</name>
</gene>
<dbReference type="EMBL" id="RKHL01000001">
    <property type="protein sequence ID" value="ROR80634.1"/>
    <property type="molecule type" value="Genomic_DNA"/>
</dbReference>